<evidence type="ECO:0000313" key="1">
    <source>
        <dbReference type="EMBL" id="MDL5057018.1"/>
    </source>
</evidence>
<dbReference type="Proteomes" id="UP001230986">
    <property type="component" value="Unassembled WGS sequence"/>
</dbReference>
<dbReference type="EMBL" id="JASVEJ010000022">
    <property type="protein sequence ID" value="MDL5057018.1"/>
    <property type="molecule type" value="Genomic_DNA"/>
</dbReference>
<gene>
    <name evidence="1" type="ORF">QQ055_06005</name>
</gene>
<name>A0ABT7LYD3_9CYAN</name>
<keyword evidence="2" id="KW-1185">Reference proteome</keyword>
<comment type="caution">
    <text evidence="1">The sequence shown here is derived from an EMBL/GenBank/DDBJ whole genome shotgun (WGS) entry which is preliminary data.</text>
</comment>
<sequence>MSHDQIPGNTRLPAPCIINTGAIVNKRDMQRLLADLGRVRYFHLEDGQLQSEGEGYVREVFADPQQATIVANQTLYLNVYSFDYIELRQSSEQATYLDLVQDTRLLRLMPLSNPLQEQTHRNLNAAALEAMLADVLAAGWDVQIDDEENFSL</sequence>
<evidence type="ECO:0000313" key="2">
    <source>
        <dbReference type="Proteomes" id="UP001230986"/>
    </source>
</evidence>
<proteinExistence type="predicted"/>
<organism evidence="1 2">
    <name type="scientific">Geitlerinema calcuttense NRMC-F 0142</name>
    <dbReference type="NCBI Taxonomy" id="2922238"/>
    <lineage>
        <taxon>Bacteria</taxon>
        <taxon>Bacillati</taxon>
        <taxon>Cyanobacteriota</taxon>
        <taxon>Cyanophyceae</taxon>
        <taxon>Geitlerinematales</taxon>
        <taxon>Geitlerinemataceae</taxon>
        <taxon>Geitlerinema</taxon>
    </lineage>
</organism>
<accession>A0ABT7LYD3</accession>
<protein>
    <submittedName>
        <fullName evidence="1">Uncharacterized protein</fullName>
    </submittedName>
</protein>
<reference evidence="1 2" key="1">
    <citation type="submission" date="2023-06" db="EMBL/GenBank/DDBJ databases">
        <title>Whole genome sequence of Oscillatoria calcuttensis NRMC-F 0142.</title>
        <authorList>
            <person name="Shakena Fathima T."/>
            <person name="Muralitharan G."/>
            <person name="Thajuddin N."/>
        </authorList>
    </citation>
    <scope>NUCLEOTIDE SEQUENCE [LARGE SCALE GENOMIC DNA]</scope>
    <source>
        <strain evidence="1 2">NRMC-F 0142</strain>
    </source>
</reference>
<dbReference type="RefSeq" id="WP_283361874.1">
    <property type="nucleotide sequence ID" value="NZ_JASVEJ010000022.1"/>
</dbReference>